<feature type="transmembrane region" description="Helical" evidence="2">
    <location>
        <begin position="350"/>
        <end position="368"/>
    </location>
</feature>
<evidence type="ECO:0000256" key="2">
    <source>
        <dbReference type="SAM" id="Phobius"/>
    </source>
</evidence>
<feature type="region of interest" description="Disordered" evidence="1">
    <location>
        <begin position="1"/>
        <end position="23"/>
    </location>
</feature>
<evidence type="ECO:0000313" key="3">
    <source>
        <dbReference type="EMBL" id="PHP52688.1"/>
    </source>
</evidence>
<feature type="compositionally biased region" description="Pro residues" evidence="1">
    <location>
        <begin position="1"/>
        <end position="11"/>
    </location>
</feature>
<keyword evidence="4" id="KW-1185">Reference proteome</keyword>
<sequence>MQPPTPTPPTAQQPAMQPPVVSAAAPSPVGATMQALMRKPALTTVGLTLVVVFGAALVSAILLMTSLELLGQHNVPTSFGLFVVAIGFSLGGRLQATFSPETLGVGTYASVNAGLTVLPLGTLLAIAIGVFLLARKRAPVDESAAPLGAMALRAAVESAAVALVACLLTALGSYDPAGTGDVVVRASAGSSLLIIWVIVFAPLMLARAGTQLTSRVPARLRQVLRELGALAAVTGVVLGAVSLVVGVFAAFKNDASGATVLLPVLLGNLIVYALTLGTLGSITGSVSAVVLQELGLGDTPYLAGTVSARDIMGSWSILLYLAVVVVAIAGAARVGVRRQRLASADLGRTWQMPVAALVAGLLVLHLLAPVRVSGSLLGQQASASVGPAWWSSLTLAIFVLMVSALAEVLPTWLYANAISFLRLCAGARAVEYWVNGQAQPARQFVAPAQPYPYAAGVAQPAGPDPAVPPAGAVPPAPAPAAGDVPAGYVAQPYATSAPTAVYATPAPAPAYASSAPSMSAASAPVAMSANAAGVPALPAPQPMDPAARRRLKRVAGVVVACLVVIGAGAIAVHVLNSRRGPEQAVEAYLELIADGQAAAATAMVDPGVPNNQRLLLTDDVLGAATSRIQVVDVRVPSGADADLSGSDSVTVNATLSLDGKRLDVPITVKPGDKEYGLLNTWEVDTPLIREITLSSYSLNAVTVGGTEVSLETSEYDGASATQYVYFGIYDVGVGADVSDYLTADNTTLNVNDSSEGELRVEGTPTEALNTLVLDAVNAQASDCVTPPGNLDEVCPSPLQSTQLDSLEVSQEAAEVTVDGASFESGPVTFTTRDNPSDWNKDPDPEDWKYTLYGSIEWPDGGGEPTITVTGSSIYWY</sequence>
<feature type="transmembrane region" description="Helical" evidence="2">
    <location>
        <begin position="227"/>
        <end position="249"/>
    </location>
</feature>
<evidence type="ECO:0000313" key="4">
    <source>
        <dbReference type="Proteomes" id="UP000194577"/>
    </source>
</evidence>
<dbReference type="EMBL" id="MTPX02000041">
    <property type="protein sequence ID" value="PHP52688.1"/>
    <property type="molecule type" value="Genomic_DNA"/>
</dbReference>
<feature type="compositionally biased region" description="Low complexity" evidence="1">
    <location>
        <begin position="12"/>
        <end position="23"/>
    </location>
</feature>
<feature type="transmembrane region" description="Helical" evidence="2">
    <location>
        <begin position="554"/>
        <end position="575"/>
    </location>
</feature>
<feature type="transmembrane region" description="Helical" evidence="2">
    <location>
        <begin position="269"/>
        <end position="291"/>
    </location>
</feature>
<gene>
    <name evidence="3" type="ORF">BW737_007400</name>
</gene>
<keyword evidence="2" id="KW-0812">Transmembrane</keyword>
<organism evidence="3 4">
    <name type="scientific">Actinomyces ruminis</name>
    <dbReference type="NCBI Taxonomy" id="1937003"/>
    <lineage>
        <taxon>Bacteria</taxon>
        <taxon>Bacillati</taxon>
        <taxon>Actinomycetota</taxon>
        <taxon>Actinomycetes</taxon>
        <taxon>Actinomycetales</taxon>
        <taxon>Actinomycetaceae</taxon>
        <taxon>Actinomyces</taxon>
    </lineage>
</organism>
<protein>
    <submittedName>
        <fullName evidence="3">Uncharacterized protein</fullName>
    </submittedName>
</protein>
<dbReference type="Proteomes" id="UP000194577">
    <property type="component" value="Unassembled WGS sequence"/>
</dbReference>
<feature type="transmembrane region" description="Helical" evidence="2">
    <location>
        <begin position="312"/>
        <end position="330"/>
    </location>
</feature>
<proteinExistence type="predicted"/>
<comment type="caution">
    <text evidence="3">The sequence shown here is derived from an EMBL/GenBank/DDBJ whole genome shotgun (WGS) entry which is preliminary data.</text>
</comment>
<feature type="transmembrane region" description="Helical" evidence="2">
    <location>
        <begin position="154"/>
        <end position="174"/>
    </location>
</feature>
<feature type="transmembrane region" description="Helical" evidence="2">
    <location>
        <begin position="41"/>
        <end position="63"/>
    </location>
</feature>
<feature type="transmembrane region" description="Helical" evidence="2">
    <location>
        <begin position="114"/>
        <end position="134"/>
    </location>
</feature>
<keyword evidence="2" id="KW-1133">Transmembrane helix</keyword>
<feature type="transmembrane region" description="Helical" evidence="2">
    <location>
        <begin position="75"/>
        <end position="94"/>
    </location>
</feature>
<keyword evidence="2" id="KW-0472">Membrane</keyword>
<feature type="transmembrane region" description="Helical" evidence="2">
    <location>
        <begin position="412"/>
        <end position="434"/>
    </location>
</feature>
<accession>A0ABX4MB85</accession>
<name>A0ABX4MB85_9ACTO</name>
<feature type="region of interest" description="Disordered" evidence="1">
    <location>
        <begin position="823"/>
        <end position="842"/>
    </location>
</feature>
<feature type="transmembrane region" description="Helical" evidence="2">
    <location>
        <begin position="388"/>
        <end position="406"/>
    </location>
</feature>
<evidence type="ECO:0000256" key="1">
    <source>
        <dbReference type="SAM" id="MobiDB-lite"/>
    </source>
</evidence>
<feature type="transmembrane region" description="Helical" evidence="2">
    <location>
        <begin position="186"/>
        <end position="206"/>
    </location>
</feature>
<reference evidence="3 4" key="1">
    <citation type="submission" date="2017-10" db="EMBL/GenBank/DDBJ databases">
        <title>Draft genome sequence of cellulolytic Actinomyces sp CtC72 isolated from cattle rumen fluid.</title>
        <authorList>
            <person name="Joshi A.J."/>
            <person name="Vasudevan G."/>
            <person name="Lanjekar V.B."/>
            <person name="Hivarkar S."/>
            <person name="Engineer A."/>
            <person name="Pore S.D."/>
            <person name="Dhakephalkar P.K."/>
            <person name="Dagar S."/>
        </authorList>
    </citation>
    <scope>NUCLEOTIDE SEQUENCE [LARGE SCALE GENOMIC DNA]</scope>
    <source>
        <strain evidence="4">CtC72</strain>
    </source>
</reference>